<feature type="compositionally biased region" description="Polar residues" evidence="1">
    <location>
        <begin position="24"/>
        <end position="43"/>
    </location>
</feature>
<reference evidence="3 4" key="1">
    <citation type="journal article" date="2015" name="Genome Announc.">
        <title>Expanding the biotechnology potential of lactobacilli through comparative genomics of 213 strains and associated genera.</title>
        <authorList>
            <person name="Sun Z."/>
            <person name="Harris H.M."/>
            <person name="McCann A."/>
            <person name="Guo C."/>
            <person name="Argimon S."/>
            <person name="Zhang W."/>
            <person name="Yang X."/>
            <person name="Jeffery I.B."/>
            <person name="Cooney J.C."/>
            <person name="Kagawa T.F."/>
            <person name="Liu W."/>
            <person name="Song Y."/>
            <person name="Salvetti E."/>
            <person name="Wrobel A."/>
            <person name="Rasinkangas P."/>
            <person name="Parkhill J."/>
            <person name="Rea M.C."/>
            <person name="O'Sullivan O."/>
            <person name="Ritari J."/>
            <person name="Douillard F.P."/>
            <person name="Paul Ross R."/>
            <person name="Yang R."/>
            <person name="Briner A.E."/>
            <person name="Felis G.E."/>
            <person name="de Vos W.M."/>
            <person name="Barrangou R."/>
            <person name="Klaenhammer T.R."/>
            <person name="Caufield P.W."/>
            <person name="Cui Y."/>
            <person name="Zhang H."/>
            <person name="O'Toole P.W."/>
        </authorList>
    </citation>
    <scope>NUCLEOTIDE SEQUENCE [LARGE SCALE GENOMIC DNA]</scope>
    <source>
        <strain evidence="3 4">DSM 20605</strain>
    </source>
</reference>
<feature type="compositionally biased region" description="Basic residues" evidence="1">
    <location>
        <begin position="1"/>
        <end position="12"/>
    </location>
</feature>
<dbReference type="EMBL" id="AYYX01000010">
    <property type="protein sequence ID" value="KRM89192.1"/>
    <property type="molecule type" value="Genomic_DNA"/>
</dbReference>
<sequence length="86" mass="10142">MNWKHFFKKQAGKHMESDLPASADSANNEEIQSSETEFSRTAYQKSQQVQSQQTKRDKLARKLNWVIFYLVLAIILVYGFMFFVNF</sequence>
<feature type="region of interest" description="Disordered" evidence="1">
    <location>
        <begin position="1"/>
        <end position="57"/>
    </location>
</feature>
<feature type="compositionally biased region" description="Low complexity" evidence="1">
    <location>
        <begin position="44"/>
        <end position="53"/>
    </location>
</feature>
<dbReference type="RefSeq" id="WP_010580146.1">
    <property type="nucleotide sequence ID" value="NZ_AHYZ01000061.1"/>
</dbReference>
<accession>A0A0R2CBT6</accession>
<keyword evidence="2" id="KW-0812">Transmembrane</keyword>
<dbReference type="STRING" id="1133569.FD21_GL000119"/>
<proteinExistence type="predicted"/>
<evidence type="ECO:0000256" key="2">
    <source>
        <dbReference type="SAM" id="Phobius"/>
    </source>
</evidence>
<feature type="transmembrane region" description="Helical" evidence="2">
    <location>
        <begin position="63"/>
        <end position="84"/>
    </location>
</feature>
<name>A0A0R2CBT6_9LACO</name>
<gene>
    <name evidence="3" type="ORF">FD21_GL000119</name>
</gene>
<evidence type="ECO:0000313" key="3">
    <source>
        <dbReference type="EMBL" id="KRM89192.1"/>
    </source>
</evidence>
<protein>
    <submittedName>
        <fullName evidence="3">Uncharacterized protein</fullName>
    </submittedName>
</protein>
<dbReference type="PATRIC" id="fig|1133569.4.peg.119"/>
<dbReference type="AlphaFoldDB" id="A0A0R2CBT6"/>
<keyword evidence="2" id="KW-1133">Transmembrane helix</keyword>
<comment type="caution">
    <text evidence="3">The sequence shown here is derived from an EMBL/GenBank/DDBJ whole genome shotgun (WGS) entry which is preliminary data.</text>
</comment>
<evidence type="ECO:0000313" key="4">
    <source>
        <dbReference type="Proteomes" id="UP000051576"/>
    </source>
</evidence>
<keyword evidence="2" id="KW-0472">Membrane</keyword>
<evidence type="ECO:0000256" key="1">
    <source>
        <dbReference type="SAM" id="MobiDB-lite"/>
    </source>
</evidence>
<dbReference type="OrthoDB" id="2312915at2"/>
<keyword evidence="4" id="KW-1185">Reference proteome</keyword>
<dbReference type="eggNOG" id="ENOG5030AVD">
    <property type="taxonomic scope" value="Bacteria"/>
</dbReference>
<dbReference type="Proteomes" id="UP000051576">
    <property type="component" value="Unassembled WGS sequence"/>
</dbReference>
<organism evidence="3 4">
    <name type="scientific">Liquorilactobacillus vini DSM 20605</name>
    <dbReference type="NCBI Taxonomy" id="1133569"/>
    <lineage>
        <taxon>Bacteria</taxon>
        <taxon>Bacillati</taxon>
        <taxon>Bacillota</taxon>
        <taxon>Bacilli</taxon>
        <taxon>Lactobacillales</taxon>
        <taxon>Lactobacillaceae</taxon>
        <taxon>Liquorilactobacillus</taxon>
    </lineage>
</organism>